<dbReference type="OrthoDB" id="5293066at2"/>
<evidence type="ECO:0000256" key="3">
    <source>
        <dbReference type="ARBA" id="ARBA00023125"/>
    </source>
</evidence>
<keyword evidence="2" id="KW-0805">Transcription regulation</keyword>
<evidence type="ECO:0000256" key="1">
    <source>
        <dbReference type="ARBA" id="ARBA00009437"/>
    </source>
</evidence>
<evidence type="ECO:0000313" key="7">
    <source>
        <dbReference type="Proteomes" id="UP000198461"/>
    </source>
</evidence>
<evidence type="ECO:0000313" key="6">
    <source>
        <dbReference type="EMBL" id="SIO17472.1"/>
    </source>
</evidence>
<dbReference type="STRING" id="364032.SAMN05443662_1654"/>
<dbReference type="Proteomes" id="UP000198461">
    <property type="component" value="Unassembled WGS sequence"/>
</dbReference>
<dbReference type="GO" id="GO:0003700">
    <property type="term" value="F:DNA-binding transcription factor activity"/>
    <property type="evidence" value="ECO:0007669"/>
    <property type="project" value="InterPro"/>
</dbReference>
<dbReference type="PANTHER" id="PTHR30126:SF4">
    <property type="entry name" value="LYSR FAMILY TRANSCRIPTIONAL REGULATOR"/>
    <property type="match status" value="1"/>
</dbReference>
<gene>
    <name evidence="6" type="ORF">SAMN05443662_1654</name>
</gene>
<protein>
    <submittedName>
        <fullName evidence="6">Transcriptional regulator, LysR family</fullName>
    </submittedName>
</protein>
<comment type="similarity">
    <text evidence="1">Belongs to the LysR transcriptional regulatory family.</text>
</comment>
<feature type="domain" description="HTH lysR-type" evidence="5">
    <location>
        <begin position="7"/>
        <end position="64"/>
    </location>
</feature>
<name>A0A1N6HCG9_9GAMM</name>
<dbReference type="AlphaFoldDB" id="A0A1N6HCG9"/>
<dbReference type="Gene3D" id="3.40.190.290">
    <property type="match status" value="1"/>
</dbReference>
<sequence>MNDKTLLDWDALIALKAVGEKGTLKGAADSLDRVPSAISYQIRKLEKQVGAKLLEKTGKRVIFTPAGRALMKEIPELMDVMQQTIHHVQQVAHGWEAQLTIGIEAMVPIQPVLDVIRQFQALETPTRINIQREVLAGAWDAVMTGRCDIVVGAPAPMPEQRQLLTKALGKTAMVDCVAPDHPVLQDQDNADDYPIIVLEDTACQLPRRKAKTNDHRNNLRVSTLDDKLQAQLAGLGHGWLPQWLAAPYLERGELVVLGEPEPTSEQYLVWRKTDRGQALKWFVVALGEITLS</sequence>
<dbReference type="SUPFAM" id="SSF53850">
    <property type="entry name" value="Periplasmic binding protein-like II"/>
    <property type="match status" value="1"/>
</dbReference>
<evidence type="ECO:0000256" key="4">
    <source>
        <dbReference type="ARBA" id="ARBA00023163"/>
    </source>
</evidence>
<dbReference type="InterPro" id="IPR000847">
    <property type="entry name" value="LysR_HTH_N"/>
</dbReference>
<accession>A0A1N6HCG9</accession>
<reference evidence="6 7" key="1">
    <citation type="submission" date="2016-11" db="EMBL/GenBank/DDBJ databases">
        <authorList>
            <person name="Jaros S."/>
            <person name="Januszkiewicz K."/>
            <person name="Wedrychowicz H."/>
        </authorList>
    </citation>
    <scope>NUCLEOTIDE SEQUENCE [LARGE SCALE GENOMIC DNA]</scope>
    <source>
        <strain evidence="6 7">DSM 17737</strain>
    </source>
</reference>
<evidence type="ECO:0000256" key="2">
    <source>
        <dbReference type="ARBA" id="ARBA00023015"/>
    </source>
</evidence>
<dbReference type="Pfam" id="PF00126">
    <property type="entry name" value="HTH_1"/>
    <property type="match status" value="1"/>
</dbReference>
<keyword evidence="3" id="KW-0238">DNA-binding</keyword>
<dbReference type="EMBL" id="FSRE01000004">
    <property type="protein sequence ID" value="SIO17472.1"/>
    <property type="molecule type" value="Genomic_DNA"/>
</dbReference>
<proteinExistence type="inferred from homology"/>
<dbReference type="Pfam" id="PF03466">
    <property type="entry name" value="LysR_substrate"/>
    <property type="match status" value="1"/>
</dbReference>
<keyword evidence="4" id="KW-0804">Transcription</keyword>
<dbReference type="GO" id="GO:0000976">
    <property type="term" value="F:transcription cis-regulatory region binding"/>
    <property type="evidence" value="ECO:0007669"/>
    <property type="project" value="TreeGrafter"/>
</dbReference>
<dbReference type="Gene3D" id="1.10.10.10">
    <property type="entry name" value="Winged helix-like DNA-binding domain superfamily/Winged helix DNA-binding domain"/>
    <property type="match status" value="1"/>
</dbReference>
<dbReference type="RefSeq" id="WP_074201924.1">
    <property type="nucleotide sequence ID" value="NZ_FSRE01000004.1"/>
</dbReference>
<evidence type="ECO:0000259" key="5">
    <source>
        <dbReference type="PROSITE" id="PS50931"/>
    </source>
</evidence>
<dbReference type="SUPFAM" id="SSF46785">
    <property type="entry name" value="Winged helix' DNA-binding domain"/>
    <property type="match status" value="1"/>
</dbReference>
<dbReference type="InterPro" id="IPR005119">
    <property type="entry name" value="LysR_subst-bd"/>
</dbReference>
<organism evidence="6 7">
    <name type="scientific">Sulfurivirga caldicuralii</name>
    <dbReference type="NCBI Taxonomy" id="364032"/>
    <lineage>
        <taxon>Bacteria</taxon>
        <taxon>Pseudomonadati</taxon>
        <taxon>Pseudomonadota</taxon>
        <taxon>Gammaproteobacteria</taxon>
        <taxon>Thiotrichales</taxon>
        <taxon>Piscirickettsiaceae</taxon>
        <taxon>Sulfurivirga</taxon>
    </lineage>
</organism>
<dbReference type="InterPro" id="IPR036390">
    <property type="entry name" value="WH_DNA-bd_sf"/>
</dbReference>
<dbReference type="PROSITE" id="PS50931">
    <property type="entry name" value="HTH_LYSR"/>
    <property type="match status" value="1"/>
</dbReference>
<keyword evidence="7" id="KW-1185">Reference proteome</keyword>
<dbReference type="PANTHER" id="PTHR30126">
    <property type="entry name" value="HTH-TYPE TRANSCRIPTIONAL REGULATOR"/>
    <property type="match status" value="1"/>
</dbReference>
<dbReference type="InterPro" id="IPR036388">
    <property type="entry name" value="WH-like_DNA-bd_sf"/>
</dbReference>